<sequence length="119" mass="13239">MKKKRRKLLPLGVKKRTTTELPALIALEAIGQPWFCEAHLTDLMVVSMVCQVAAEPGSEVHDKALELFALLGQEPLDAKRIEPLLMFTNDWVQRQPNGKVQDAIERLIATTQAPPPTDA</sequence>
<accession>A0A6C1B8Y6</accession>
<organism evidence="1 2">
    <name type="scientific">Nitrogeniibacter mangrovi</name>
    <dbReference type="NCBI Taxonomy" id="2016596"/>
    <lineage>
        <taxon>Bacteria</taxon>
        <taxon>Pseudomonadati</taxon>
        <taxon>Pseudomonadota</taxon>
        <taxon>Betaproteobacteria</taxon>
        <taxon>Rhodocyclales</taxon>
        <taxon>Zoogloeaceae</taxon>
        <taxon>Nitrogeniibacter</taxon>
    </lineage>
</organism>
<evidence type="ECO:0000313" key="2">
    <source>
        <dbReference type="Proteomes" id="UP000501991"/>
    </source>
</evidence>
<dbReference type="RefSeq" id="WP_173767757.1">
    <property type="nucleotide sequence ID" value="NZ_CP048836.1"/>
</dbReference>
<evidence type="ECO:0000313" key="1">
    <source>
        <dbReference type="EMBL" id="QID19295.1"/>
    </source>
</evidence>
<reference evidence="1 2" key="1">
    <citation type="submission" date="2020-02" db="EMBL/GenBank/DDBJ databases">
        <title>Nitrogenibacter mangrovi gen. nov., sp. nov. isolated from mangrove sediment, a denitrifying betaproteobacterium.</title>
        <authorList>
            <person name="Liao H."/>
            <person name="Tian Y."/>
        </authorList>
    </citation>
    <scope>NUCLEOTIDE SEQUENCE [LARGE SCALE GENOMIC DNA]</scope>
    <source>
        <strain evidence="1 2">M9-3-2</strain>
    </source>
</reference>
<dbReference type="EMBL" id="CP048836">
    <property type="protein sequence ID" value="QID19295.1"/>
    <property type="molecule type" value="Genomic_DNA"/>
</dbReference>
<dbReference type="Proteomes" id="UP000501991">
    <property type="component" value="Chromosome"/>
</dbReference>
<dbReference type="KEGG" id="azq:G3580_17740"/>
<name>A0A6C1B8Y6_9RHOO</name>
<proteinExistence type="predicted"/>
<keyword evidence="2" id="KW-1185">Reference proteome</keyword>
<gene>
    <name evidence="1" type="ORF">G3580_17740</name>
</gene>
<dbReference type="AlphaFoldDB" id="A0A6C1B8Y6"/>
<protein>
    <submittedName>
        <fullName evidence="1">Uncharacterized protein</fullName>
    </submittedName>
</protein>